<comment type="caution">
    <text evidence="1">The sequence shown here is derived from an EMBL/GenBank/DDBJ whole genome shotgun (WGS) entry which is preliminary data.</text>
</comment>
<organism evidence="1 2">
    <name type="scientific">Burkholderia aenigmatica</name>
    <dbReference type="NCBI Taxonomy" id="2015348"/>
    <lineage>
        <taxon>Bacteria</taxon>
        <taxon>Pseudomonadati</taxon>
        <taxon>Pseudomonadota</taxon>
        <taxon>Betaproteobacteria</taxon>
        <taxon>Burkholderiales</taxon>
        <taxon>Burkholderiaceae</taxon>
        <taxon>Burkholderia</taxon>
        <taxon>Burkholderia cepacia complex</taxon>
    </lineage>
</organism>
<dbReference type="Proteomes" id="UP000494120">
    <property type="component" value="Unassembled WGS sequence"/>
</dbReference>
<protein>
    <submittedName>
        <fullName evidence="1">Uncharacterized protein</fullName>
    </submittedName>
</protein>
<dbReference type="EMBL" id="CABVQG010000018">
    <property type="protein sequence ID" value="VWC95159.1"/>
    <property type="molecule type" value="Genomic_DNA"/>
</dbReference>
<gene>
    <name evidence="1" type="ORF">BLA17378_04848</name>
</gene>
<reference evidence="1 2" key="1">
    <citation type="submission" date="2019-09" db="EMBL/GenBank/DDBJ databases">
        <authorList>
            <person name="Depoorter E."/>
        </authorList>
    </citation>
    <scope>NUCLEOTIDE SEQUENCE [LARGE SCALE GENOMIC DNA]</scope>
    <source>
        <strain evidence="1 2">R-17378</strain>
    </source>
</reference>
<accession>A0ABY6Y2E5</accession>
<evidence type="ECO:0000313" key="2">
    <source>
        <dbReference type="Proteomes" id="UP000494120"/>
    </source>
</evidence>
<sequence>MLCACRLALGKHIGSSRSDCICRLSVNLNIHALCTCVGRIGGTIQRKSRFPGTSCPVAVFRYNEPAFGMSNVRSQASRVGLSDANLPSRARWTPSRRCGRFTATKREQHGWHRFDNHSSGATMRQATSASCPTVCEDWSHFLPGFTLTHTVHLVSRLNPGIVSTAAAVLEGETATVDRWAITRCGDVLEQKIVLGEMTEGRAVRLRERLAALDGVLRTRMEHHFVRAGSVASDNTI</sequence>
<name>A0ABY6Y2E5_9BURK</name>
<keyword evidence="2" id="KW-1185">Reference proteome</keyword>
<evidence type="ECO:0000313" key="1">
    <source>
        <dbReference type="EMBL" id="VWC95159.1"/>
    </source>
</evidence>
<proteinExistence type="predicted"/>